<dbReference type="InterPro" id="IPR052338">
    <property type="entry name" value="Transposase_5"/>
</dbReference>
<proteinExistence type="evidence at transcript level"/>
<dbReference type="EMBL" id="KY441406">
    <property type="protein sequence ID" value="AUF42087.1"/>
    <property type="molecule type" value="mRNA"/>
</dbReference>
<dbReference type="InterPro" id="IPR009057">
    <property type="entry name" value="Homeodomain-like_sf"/>
</dbReference>
<dbReference type="Pfam" id="PF13358">
    <property type="entry name" value="DDE_3"/>
    <property type="match status" value="1"/>
</dbReference>
<dbReference type="Gene3D" id="3.30.420.10">
    <property type="entry name" value="Ribonuclease H-like superfamily/Ribonuclease H"/>
    <property type="match status" value="1"/>
</dbReference>
<sequence length="319" mass="37037">MVYTSPTKKARIVTLKSQGFSHRDIASQCAVHPTTVGRIVEKYGSGTDFYRTAQKSGRPPKLTENDVRFAIRILGSGRARDTTDLQRNYFPGRRVKPLLTKAHIRKRLAWAKEHKDWTVEDWKAVVFSDESKFNLMGSDGFCWCWRLPGQGLDMRYVTKKVKHGGGHVMVWGCITSSGLGRLVRIEGNMDRFLYVEILDDDLLGSLKDLKIKKKDIYFQQDNDPKHTSGHAQDFFNAQGLDVLSWPPNSPDMNIIEHVWDYLDRRVRTRRPLHSNKEELWEALQEEWANIEDEYIEQLFMSMPRRVEALLKAKGQYTKY</sequence>
<dbReference type="SUPFAM" id="SSF46689">
    <property type="entry name" value="Homeodomain-like"/>
    <property type="match status" value="1"/>
</dbReference>
<reference evidence="2" key="1">
    <citation type="submission" date="2017-01" db="EMBL/GenBank/DDBJ databases">
        <title>Genes encoding transcription factor in Volvariella volvacea exhibits differential expression in fruiting body development.</title>
        <authorList>
            <person name="Meng L."/>
            <person name="Xie B."/>
        </authorList>
    </citation>
    <scope>NUCLEOTIDE SEQUENCE</scope>
    <source>
        <strain evidence="2">GME2319</strain>
    </source>
</reference>
<dbReference type="GO" id="GO:0003677">
    <property type="term" value="F:DNA binding"/>
    <property type="evidence" value="ECO:0007669"/>
    <property type="project" value="UniProtKB-KW"/>
</dbReference>
<dbReference type="AlphaFoldDB" id="A0A2H4Z459"/>
<keyword evidence="2" id="KW-0238">DNA-binding</keyword>
<dbReference type="InterPro" id="IPR036397">
    <property type="entry name" value="RNaseH_sf"/>
</dbReference>
<protein>
    <submittedName>
        <fullName evidence="2">Putative homeodomain protein</fullName>
    </submittedName>
</protein>
<name>A0A2H4Z459_9AGAR</name>
<accession>A0A2H4Z459</accession>
<evidence type="ECO:0000259" key="1">
    <source>
        <dbReference type="Pfam" id="PF13358"/>
    </source>
</evidence>
<dbReference type="PANTHER" id="PTHR23022">
    <property type="entry name" value="TRANSPOSABLE ELEMENT-RELATED"/>
    <property type="match status" value="1"/>
</dbReference>
<evidence type="ECO:0000313" key="2">
    <source>
        <dbReference type="EMBL" id="AUF42087.1"/>
    </source>
</evidence>
<dbReference type="InterPro" id="IPR038717">
    <property type="entry name" value="Tc1-like_DDE_dom"/>
</dbReference>
<organism evidence="2">
    <name type="scientific">Volvariella volvacea</name>
    <dbReference type="NCBI Taxonomy" id="36659"/>
    <lineage>
        <taxon>Eukaryota</taxon>
        <taxon>Fungi</taxon>
        <taxon>Dikarya</taxon>
        <taxon>Basidiomycota</taxon>
        <taxon>Agaricomycotina</taxon>
        <taxon>Agaricomycetes</taxon>
        <taxon>Agaricomycetidae</taxon>
        <taxon>Agaricales</taxon>
        <taxon>Pluteineae</taxon>
        <taxon>Pluteaceae</taxon>
        <taxon>Volvariella</taxon>
    </lineage>
</organism>
<feature type="domain" description="Tc1-like transposase DDE" evidence="1">
    <location>
        <begin position="125"/>
        <end position="276"/>
    </location>
</feature>
<keyword evidence="2" id="KW-0371">Homeobox</keyword>
<dbReference type="PANTHER" id="PTHR23022:SF134">
    <property type="entry name" value="TRANSPOSABLE ELEMENT TC1 TRANSPOSASE"/>
    <property type="match status" value="1"/>
</dbReference>